<keyword evidence="2 5" id="KW-0472">Membrane</keyword>
<protein>
    <submittedName>
        <fullName evidence="8">OmpA family protein</fullName>
    </submittedName>
</protein>
<evidence type="ECO:0000259" key="7">
    <source>
        <dbReference type="PROSITE" id="PS51123"/>
    </source>
</evidence>
<dbReference type="Proteomes" id="UP001059844">
    <property type="component" value="Chromosome"/>
</dbReference>
<evidence type="ECO:0000313" key="10">
    <source>
        <dbReference type="Proteomes" id="UP001059844"/>
    </source>
</evidence>
<evidence type="ECO:0000313" key="9">
    <source>
        <dbReference type="EMBL" id="UUC46749.1"/>
    </source>
</evidence>
<gene>
    <name evidence="8" type="ORF">NOX80_03940</name>
    <name evidence="9" type="ORF">NOX80_05995</name>
</gene>
<evidence type="ECO:0000256" key="6">
    <source>
        <dbReference type="SAM" id="SignalP"/>
    </source>
</evidence>
<dbReference type="InterPro" id="IPR008969">
    <property type="entry name" value="CarboxyPept-like_regulatory"/>
</dbReference>
<evidence type="ECO:0000256" key="5">
    <source>
        <dbReference type="PROSITE-ProRule" id="PRU00473"/>
    </source>
</evidence>
<dbReference type="SUPFAM" id="SSF82171">
    <property type="entry name" value="DPP6 N-terminal domain-like"/>
    <property type="match status" value="1"/>
</dbReference>
<dbReference type="Pfam" id="PF13620">
    <property type="entry name" value="CarboxypepD_reg"/>
    <property type="match status" value="1"/>
</dbReference>
<dbReference type="PROSITE" id="PS51123">
    <property type="entry name" value="OMPA_2"/>
    <property type="match status" value="1"/>
</dbReference>
<dbReference type="EMBL" id="CP101751">
    <property type="protein sequence ID" value="UUC46749.1"/>
    <property type="molecule type" value="Genomic_DNA"/>
</dbReference>
<dbReference type="CDD" id="cd07185">
    <property type="entry name" value="OmpA_C-like"/>
    <property type="match status" value="1"/>
</dbReference>
<dbReference type="InterPro" id="IPR011042">
    <property type="entry name" value="6-blade_b-propeller_TolB-like"/>
</dbReference>
<dbReference type="InterPro" id="IPR019734">
    <property type="entry name" value="TPR_rpt"/>
</dbReference>
<dbReference type="InterPro" id="IPR050330">
    <property type="entry name" value="Bact_OuterMem_StrucFunc"/>
</dbReference>
<dbReference type="Pfam" id="PF00691">
    <property type="entry name" value="OmpA"/>
    <property type="match status" value="1"/>
</dbReference>
<dbReference type="Gene3D" id="1.25.40.10">
    <property type="entry name" value="Tetratricopeptide repeat domain"/>
    <property type="match status" value="1"/>
</dbReference>
<comment type="subcellular location">
    <subcellularLocation>
        <location evidence="1">Cell outer membrane</location>
    </subcellularLocation>
</comment>
<dbReference type="SUPFAM" id="SSF48452">
    <property type="entry name" value="TPR-like"/>
    <property type="match status" value="1"/>
</dbReference>
<keyword evidence="6" id="KW-0732">Signal</keyword>
<dbReference type="PANTHER" id="PTHR30329">
    <property type="entry name" value="STATOR ELEMENT OF FLAGELLAR MOTOR COMPLEX"/>
    <property type="match status" value="1"/>
</dbReference>
<reference evidence="8" key="1">
    <citation type="submission" date="2022-07" db="EMBL/GenBank/DDBJ databases">
        <title>Isolation, identification, and degradation of a PFOSA degrading strain from sewage treatment plant.</title>
        <authorList>
            <person name="Zhang L."/>
            <person name="Huo Y."/>
        </authorList>
    </citation>
    <scope>NUCLEOTIDE SEQUENCE</scope>
    <source>
        <strain evidence="8">C1</strain>
    </source>
</reference>
<feature type="chain" id="PRO_5045034182" evidence="6">
    <location>
        <begin position="20"/>
        <end position="623"/>
    </location>
</feature>
<dbReference type="InterPro" id="IPR036737">
    <property type="entry name" value="OmpA-like_sf"/>
</dbReference>
<feature type="domain" description="OmpA-like" evidence="7">
    <location>
        <begin position="504"/>
        <end position="623"/>
    </location>
</feature>
<accession>A0ABY5IU62</accession>
<dbReference type="PANTHER" id="PTHR30329:SF21">
    <property type="entry name" value="LIPOPROTEIN YIAD-RELATED"/>
    <property type="match status" value="1"/>
</dbReference>
<evidence type="ECO:0000256" key="3">
    <source>
        <dbReference type="ARBA" id="ARBA00023237"/>
    </source>
</evidence>
<dbReference type="Gene3D" id="2.120.10.30">
    <property type="entry name" value="TolB, C-terminal domain"/>
    <property type="match status" value="1"/>
</dbReference>
<evidence type="ECO:0000256" key="2">
    <source>
        <dbReference type="ARBA" id="ARBA00023136"/>
    </source>
</evidence>
<sequence>MKNLYITLSFVIASSTLSAQNKDTQSADKLFNRFEYVDAADAYLKLVDKGKADGYVYKQLADSYYNVFNASEASKWYAKATSEKQDAETYYRYAQMLKAEGKYDEANKQMQKFASMAPNDQRAVAFKQNPNYLPKLNEKAKSFDIKNMDINSDKSDFGAVLSNDNTLYFASARNTSRKTYGWNEQPFLDLYSATYNTDGTFSQPTPVESINSKYHDGPATISADGNTMYFASESFKEGLFEKDKAQKLKFGQVNLFKATKNGSQWSNITSLPFNSKDYSTSNPSLSKDGKTLYFSSNMPGSVGGVDIWKVAINSDGTYGTPENLGKKINTEGNESFPFITDDNKLYFSSDARQGFGGMDVYVIDLNKGTDATNVGKPVNSEKDDFAFSFNTTKNIGFVSSNRAGVDNIYMAIPVCGVEVVSLVRDAKTGAKLSGARVAILDEKNNIISTKTTEADGTVSYAVECDKAYTIQVAKDGYESNTFPVNKTKGGIVNVSADLQPIDVIVTETEVILNDIYFEYDKSNITQQGAFELDKLVQVMKNNPAMVIMVKSHTDSRGSDKYNMNLSDRRAKSTVQYVISKGITKDRISGKGYGESEPKVNCGDNCTEEEHAKNRRSEFLIVKK</sequence>
<dbReference type="InterPro" id="IPR006665">
    <property type="entry name" value="OmpA-like"/>
</dbReference>
<dbReference type="InterPro" id="IPR006664">
    <property type="entry name" value="OMP_bac"/>
</dbReference>
<name>A0ABY5IU62_9FLAO</name>
<dbReference type="Gene3D" id="2.60.40.1120">
    <property type="entry name" value="Carboxypeptidase-like, regulatory domain"/>
    <property type="match status" value="1"/>
</dbReference>
<keyword evidence="10" id="KW-1185">Reference proteome</keyword>
<dbReference type="Gene3D" id="3.30.1330.60">
    <property type="entry name" value="OmpA-like domain"/>
    <property type="match status" value="1"/>
</dbReference>
<proteinExistence type="predicted"/>
<feature type="signal peptide" evidence="6">
    <location>
        <begin position="1"/>
        <end position="19"/>
    </location>
</feature>
<keyword evidence="3" id="KW-0998">Cell outer membrane</keyword>
<dbReference type="PRINTS" id="PR01021">
    <property type="entry name" value="OMPADOMAIN"/>
</dbReference>
<keyword evidence="4" id="KW-0802">TPR repeat</keyword>
<dbReference type="Pfam" id="PF07676">
    <property type="entry name" value="PD40"/>
    <property type="match status" value="3"/>
</dbReference>
<dbReference type="SUPFAM" id="SSF49464">
    <property type="entry name" value="Carboxypeptidase regulatory domain-like"/>
    <property type="match status" value="1"/>
</dbReference>
<dbReference type="PROSITE" id="PS50005">
    <property type="entry name" value="TPR"/>
    <property type="match status" value="1"/>
</dbReference>
<dbReference type="SUPFAM" id="SSF103088">
    <property type="entry name" value="OmpA-like"/>
    <property type="match status" value="1"/>
</dbReference>
<evidence type="ECO:0000256" key="4">
    <source>
        <dbReference type="PROSITE-ProRule" id="PRU00339"/>
    </source>
</evidence>
<dbReference type="EMBL" id="CP101751">
    <property type="protein sequence ID" value="UUC46358.1"/>
    <property type="molecule type" value="Genomic_DNA"/>
</dbReference>
<dbReference type="InterPro" id="IPR011659">
    <property type="entry name" value="WD40"/>
</dbReference>
<evidence type="ECO:0000313" key="8">
    <source>
        <dbReference type="EMBL" id="UUC46358.1"/>
    </source>
</evidence>
<dbReference type="RefSeq" id="WP_256552023.1">
    <property type="nucleotide sequence ID" value="NZ_CP101751.1"/>
</dbReference>
<feature type="repeat" description="TPR" evidence="4">
    <location>
        <begin position="87"/>
        <end position="120"/>
    </location>
</feature>
<organism evidence="8 10">
    <name type="scientific">Flavobacterium cerinum</name>
    <dbReference type="NCBI Taxonomy" id="2502784"/>
    <lineage>
        <taxon>Bacteria</taxon>
        <taxon>Pseudomonadati</taxon>
        <taxon>Bacteroidota</taxon>
        <taxon>Flavobacteriia</taxon>
        <taxon>Flavobacteriales</taxon>
        <taxon>Flavobacteriaceae</taxon>
        <taxon>Flavobacterium</taxon>
    </lineage>
</organism>
<dbReference type="InterPro" id="IPR011990">
    <property type="entry name" value="TPR-like_helical_dom_sf"/>
</dbReference>
<evidence type="ECO:0000256" key="1">
    <source>
        <dbReference type="ARBA" id="ARBA00004442"/>
    </source>
</evidence>